<evidence type="ECO:0000256" key="2">
    <source>
        <dbReference type="ARBA" id="ARBA00022692"/>
    </source>
</evidence>
<evidence type="ECO:0000256" key="5">
    <source>
        <dbReference type="ARBA" id="ARBA00022989"/>
    </source>
</evidence>
<feature type="domain" description="ABC transporter" evidence="8">
    <location>
        <begin position="348"/>
        <end position="587"/>
    </location>
</feature>
<name>A0A7K1FSC6_9ACTN</name>
<dbReference type="GO" id="GO:0016887">
    <property type="term" value="F:ATP hydrolysis activity"/>
    <property type="evidence" value="ECO:0007669"/>
    <property type="project" value="InterPro"/>
</dbReference>
<feature type="transmembrane region" description="Helical" evidence="7">
    <location>
        <begin position="70"/>
        <end position="94"/>
    </location>
</feature>
<comment type="caution">
    <text evidence="10">The sequence shown here is derived from an EMBL/GenBank/DDBJ whole genome shotgun (WGS) entry which is preliminary data.</text>
</comment>
<dbReference type="Proteomes" id="UP000460221">
    <property type="component" value="Unassembled WGS sequence"/>
</dbReference>
<dbReference type="GO" id="GO:0005886">
    <property type="term" value="C:plasma membrane"/>
    <property type="evidence" value="ECO:0007669"/>
    <property type="project" value="UniProtKB-SubCell"/>
</dbReference>
<dbReference type="SUPFAM" id="SSF52540">
    <property type="entry name" value="P-loop containing nucleoside triphosphate hydrolases"/>
    <property type="match status" value="1"/>
</dbReference>
<dbReference type="RefSeq" id="WP_154769758.1">
    <property type="nucleotide sequence ID" value="NZ_WLYK01000007.1"/>
</dbReference>
<evidence type="ECO:0000313" key="10">
    <source>
        <dbReference type="EMBL" id="MTD15734.1"/>
    </source>
</evidence>
<dbReference type="Pfam" id="PF00005">
    <property type="entry name" value="ABC_tran"/>
    <property type="match status" value="1"/>
</dbReference>
<dbReference type="Gene3D" id="1.20.1560.10">
    <property type="entry name" value="ABC transporter type 1, transmembrane domain"/>
    <property type="match status" value="1"/>
</dbReference>
<dbReference type="GO" id="GO:0005524">
    <property type="term" value="F:ATP binding"/>
    <property type="evidence" value="ECO:0007669"/>
    <property type="project" value="UniProtKB-KW"/>
</dbReference>
<dbReference type="GO" id="GO:0140359">
    <property type="term" value="F:ABC-type transporter activity"/>
    <property type="evidence" value="ECO:0007669"/>
    <property type="project" value="InterPro"/>
</dbReference>
<feature type="domain" description="ABC transmembrane type-1" evidence="9">
    <location>
        <begin position="30"/>
        <end position="317"/>
    </location>
</feature>
<evidence type="ECO:0000256" key="6">
    <source>
        <dbReference type="ARBA" id="ARBA00023136"/>
    </source>
</evidence>
<keyword evidence="5 7" id="KW-1133">Transmembrane helix</keyword>
<dbReference type="Pfam" id="PF00664">
    <property type="entry name" value="ABC_membrane"/>
    <property type="match status" value="1"/>
</dbReference>
<accession>A0A7K1FSC6</accession>
<reference evidence="10 11" key="1">
    <citation type="submission" date="2019-11" db="EMBL/GenBank/DDBJ databases">
        <authorList>
            <person name="Jiang L.-Q."/>
        </authorList>
    </citation>
    <scope>NUCLEOTIDE SEQUENCE [LARGE SCALE GENOMIC DNA]</scope>
    <source>
        <strain evidence="10 11">YIM 132087</strain>
    </source>
</reference>
<feature type="transmembrane region" description="Helical" evidence="7">
    <location>
        <begin position="29"/>
        <end position="50"/>
    </location>
</feature>
<dbReference type="CDD" id="cd07346">
    <property type="entry name" value="ABC_6TM_exporters"/>
    <property type="match status" value="1"/>
</dbReference>
<feature type="transmembrane region" description="Helical" evidence="7">
    <location>
        <begin position="173"/>
        <end position="190"/>
    </location>
</feature>
<comment type="subcellular location">
    <subcellularLocation>
        <location evidence="1">Cell membrane</location>
        <topology evidence="1">Multi-pass membrane protein</topology>
    </subcellularLocation>
</comment>
<keyword evidence="4 10" id="KW-0067">ATP-binding</keyword>
<dbReference type="EMBL" id="WLYK01000007">
    <property type="protein sequence ID" value="MTD15734.1"/>
    <property type="molecule type" value="Genomic_DNA"/>
</dbReference>
<evidence type="ECO:0000259" key="8">
    <source>
        <dbReference type="PROSITE" id="PS50893"/>
    </source>
</evidence>
<dbReference type="InterPro" id="IPR027417">
    <property type="entry name" value="P-loop_NTPase"/>
</dbReference>
<dbReference type="InterPro" id="IPR039421">
    <property type="entry name" value="Type_1_exporter"/>
</dbReference>
<evidence type="ECO:0000256" key="3">
    <source>
        <dbReference type="ARBA" id="ARBA00022741"/>
    </source>
</evidence>
<sequence>MSADLLPIATSREAGRMAWAALAGRRGTLVVALLMFALSGLAGVVAPLAFGEIVNAVTDSAADAAGVVWWSAAAVVIAAAVEFVATTASVTYLARAGQPALAQIREDVLDRALHLDHQRVERAGAGDLLSRVGDDVRVLSESLNEVFPLLMRSVVAIVFTGAGMFALDWRLGLAGLAALPFYVFGLRWYLPRSGPFYRAERVANGERAEALVTAIHGSGTLRAYGLGSRHAARVADTSWRAASLTLRVWDLLNRFGQRSNRSELIGLLLILGTGFFAVRGDLGAPATVGAVTAAALLFHRLFNPIGVVLMVFDEVQSAGASLTRLAGVATLPPAPVPDGVVTPGAPAVRLDGIGHAYVEDRWVLEDVTLDVGPGQRVAVVGTTGAGKSTLGQIVAGRIVPTAGGITVGDRPLAEVLAHRGESLPVALVTQETHVFAGTVRDNLTLAAPTADDERLWAVLDRLGAAGWVRGLGAGDRSGLDHHIGDGGSLLTPAQAQHLALARVDLAAPGVVVLDEATAEAGSAGARQLERAAGLVTDGRTTLTIAHRLTQAETADRVLVMEHGRVIESGTHAELLDLDGVYASLWSAWKS</sequence>
<keyword evidence="3" id="KW-0547">Nucleotide-binding</keyword>
<keyword evidence="11" id="KW-1185">Reference proteome</keyword>
<protein>
    <submittedName>
        <fullName evidence="10">ATP-binding cassette domain-containing protein</fullName>
    </submittedName>
</protein>
<gene>
    <name evidence="10" type="ORF">GIS00_17510</name>
</gene>
<dbReference type="InterPro" id="IPR036640">
    <property type="entry name" value="ABC1_TM_sf"/>
</dbReference>
<dbReference type="SUPFAM" id="SSF90123">
    <property type="entry name" value="ABC transporter transmembrane region"/>
    <property type="match status" value="1"/>
</dbReference>
<dbReference type="InterPro" id="IPR011527">
    <property type="entry name" value="ABC1_TM_dom"/>
</dbReference>
<dbReference type="PROSITE" id="PS50929">
    <property type="entry name" value="ABC_TM1F"/>
    <property type="match status" value="1"/>
</dbReference>
<evidence type="ECO:0000259" key="9">
    <source>
        <dbReference type="PROSITE" id="PS50929"/>
    </source>
</evidence>
<keyword evidence="6 7" id="KW-0472">Membrane</keyword>
<dbReference type="Gene3D" id="3.40.50.300">
    <property type="entry name" value="P-loop containing nucleotide triphosphate hydrolases"/>
    <property type="match status" value="1"/>
</dbReference>
<dbReference type="InterPro" id="IPR003593">
    <property type="entry name" value="AAA+_ATPase"/>
</dbReference>
<evidence type="ECO:0000256" key="1">
    <source>
        <dbReference type="ARBA" id="ARBA00004651"/>
    </source>
</evidence>
<dbReference type="PANTHER" id="PTHR24221">
    <property type="entry name" value="ATP-BINDING CASSETTE SUB-FAMILY B"/>
    <property type="match status" value="1"/>
</dbReference>
<keyword evidence="2 7" id="KW-0812">Transmembrane</keyword>
<dbReference type="PROSITE" id="PS50893">
    <property type="entry name" value="ABC_TRANSPORTER_2"/>
    <property type="match status" value="1"/>
</dbReference>
<evidence type="ECO:0000256" key="4">
    <source>
        <dbReference type="ARBA" id="ARBA00022840"/>
    </source>
</evidence>
<dbReference type="AlphaFoldDB" id="A0A7K1FSC6"/>
<dbReference type="InterPro" id="IPR003439">
    <property type="entry name" value="ABC_transporter-like_ATP-bd"/>
</dbReference>
<dbReference type="SMART" id="SM00382">
    <property type="entry name" value="AAA"/>
    <property type="match status" value="1"/>
</dbReference>
<proteinExistence type="predicted"/>
<evidence type="ECO:0000256" key="7">
    <source>
        <dbReference type="SAM" id="Phobius"/>
    </source>
</evidence>
<evidence type="ECO:0000313" key="11">
    <source>
        <dbReference type="Proteomes" id="UP000460221"/>
    </source>
</evidence>
<dbReference type="PANTHER" id="PTHR24221:SF654">
    <property type="entry name" value="ATP-BINDING CASSETTE SUB-FAMILY B MEMBER 6"/>
    <property type="match status" value="1"/>
</dbReference>
<organism evidence="10 11">
    <name type="scientific">Nakamurella alba</name>
    <dbReference type="NCBI Taxonomy" id="2665158"/>
    <lineage>
        <taxon>Bacteria</taxon>
        <taxon>Bacillati</taxon>
        <taxon>Actinomycetota</taxon>
        <taxon>Actinomycetes</taxon>
        <taxon>Nakamurellales</taxon>
        <taxon>Nakamurellaceae</taxon>
        <taxon>Nakamurella</taxon>
    </lineage>
</organism>
<dbReference type="GO" id="GO:0034040">
    <property type="term" value="F:ATPase-coupled lipid transmembrane transporter activity"/>
    <property type="evidence" value="ECO:0007669"/>
    <property type="project" value="TreeGrafter"/>
</dbReference>